<keyword evidence="2" id="KW-1185">Reference proteome</keyword>
<gene>
    <name evidence="1" type="ORF">EYW49_09515</name>
</gene>
<dbReference type="OrthoDB" id="7058344at2"/>
<name>A0A4Q9VSL6_9HYPH</name>
<dbReference type="AlphaFoldDB" id="A0A4Q9VSL6"/>
<organism evidence="1 2">
    <name type="scientific">Siculibacillus lacustris</name>
    <dbReference type="NCBI Taxonomy" id="1549641"/>
    <lineage>
        <taxon>Bacteria</taxon>
        <taxon>Pseudomonadati</taxon>
        <taxon>Pseudomonadota</taxon>
        <taxon>Alphaproteobacteria</taxon>
        <taxon>Hyphomicrobiales</taxon>
        <taxon>Ancalomicrobiaceae</taxon>
        <taxon>Siculibacillus</taxon>
    </lineage>
</organism>
<sequence>MDEDFLAAFLMARALGRRSRSQAWLFGFSYTKVYRSLEMSRLSAEAERLVSSRLGWGGWFGWDNCSRLRETVVDAFIDRHLDPETFGRLTDDGALAISLIDEAARSGRGRRYLAEVRLALKDAEEDSFRARADYIAGKIK</sequence>
<dbReference type="RefSeq" id="WP_131308801.1">
    <property type="nucleotide sequence ID" value="NZ_SJFN01000011.1"/>
</dbReference>
<dbReference type="EMBL" id="SJFN01000011">
    <property type="protein sequence ID" value="TBW38496.1"/>
    <property type="molecule type" value="Genomic_DNA"/>
</dbReference>
<proteinExistence type="predicted"/>
<reference evidence="1 2" key="1">
    <citation type="submission" date="2019-02" db="EMBL/GenBank/DDBJ databases">
        <title>Siculibacillus lacustris gen. nov., sp. nov., a new rosette-forming bacterium isolated from a freshwater crater lake (Lake St. Ana, Romania).</title>
        <authorList>
            <person name="Felfoldi T."/>
            <person name="Marton Z."/>
            <person name="Szabo A."/>
            <person name="Mentes A."/>
            <person name="Boka K."/>
            <person name="Marialigeti K."/>
            <person name="Mathe I."/>
            <person name="Koncz M."/>
            <person name="Schumann P."/>
            <person name="Toth E."/>
        </authorList>
    </citation>
    <scope>NUCLEOTIDE SEQUENCE [LARGE SCALE GENOMIC DNA]</scope>
    <source>
        <strain evidence="1 2">SA-279</strain>
    </source>
</reference>
<dbReference type="Proteomes" id="UP000292781">
    <property type="component" value="Unassembled WGS sequence"/>
</dbReference>
<evidence type="ECO:0000313" key="1">
    <source>
        <dbReference type="EMBL" id="TBW38496.1"/>
    </source>
</evidence>
<accession>A0A4Q9VSL6</accession>
<evidence type="ECO:0000313" key="2">
    <source>
        <dbReference type="Proteomes" id="UP000292781"/>
    </source>
</evidence>
<comment type="caution">
    <text evidence="1">The sequence shown here is derived from an EMBL/GenBank/DDBJ whole genome shotgun (WGS) entry which is preliminary data.</text>
</comment>
<protein>
    <submittedName>
        <fullName evidence="1">Uncharacterized protein</fullName>
    </submittedName>
</protein>